<evidence type="ECO:0000313" key="1">
    <source>
        <dbReference type="EMBL" id="SHH11980.1"/>
    </source>
</evidence>
<reference evidence="1 2" key="1">
    <citation type="submission" date="2016-11" db="EMBL/GenBank/DDBJ databases">
        <authorList>
            <person name="Jaros S."/>
            <person name="Januszkiewicz K."/>
            <person name="Wedrychowicz H."/>
        </authorList>
    </citation>
    <scope>NUCLEOTIDE SEQUENCE [LARGE SCALE GENOMIC DNA]</scope>
    <source>
        <strain evidence="1 2">DSM 18231</strain>
    </source>
</reference>
<organism evidence="1 2">
    <name type="scientific">Stutzerimonas xanthomarina DSM 18231</name>
    <dbReference type="NCBI Taxonomy" id="1403346"/>
    <lineage>
        <taxon>Bacteria</taxon>
        <taxon>Pseudomonadati</taxon>
        <taxon>Pseudomonadota</taxon>
        <taxon>Gammaproteobacteria</taxon>
        <taxon>Pseudomonadales</taxon>
        <taxon>Pseudomonadaceae</taxon>
        <taxon>Stutzerimonas</taxon>
    </lineage>
</organism>
<dbReference type="AlphaFoldDB" id="A0A1M5QDM5"/>
<dbReference type="Proteomes" id="UP000184000">
    <property type="component" value="Unassembled WGS sequence"/>
</dbReference>
<proteinExistence type="predicted"/>
<dbReference type="EMBL" id="FQXA01000004">
    <property type="protein sequence ID" value="SHH11980.1"/>
    <property type="molecule type" value="Genomic_DNA"/>
</dbReference>
<accession>A0A1M5QDM5</accession>
<gene>
    <name evidence="1" type="ORF">SAMN02744645_2544</name>
</gene>
<name>A0A1M5QDM5_9GAMM</name>
<sequence length="71" mass="7646">MNGVGACGPGYPANAHALEMVVCPCGFCPFVVMAVSVRYHFESGLPRKREFKRGPTVFAGDGHVAFVEVHH</sequence>
<evidence type="ECO:0000313" key="2">
    <source>
        <dbReference type="Proteomes" id="UP000184000"/>
    </source>
</evidence>
<protein>
    <submittedName>
        <fullName evidence="1">Uncharacterized protein</fullName>
    </submittedName>
</protein>